<gene>
    <name evidence="1" type="ORF">NMK_2430</name>
</gene>
<evidence type="ECO:0000313" key="1">
    <source>
        <dbReference type="EMBL" id="GBG14829.1"/>
    </source>
</evidence>
<protein>
    <submittedName>
        <fullName evidence="1">Uncharacterized protein</fullName>
    </submittedName>
</protein>
<evidence type="ECO:0000313" key="2">
    <source>
        <dbReference type="Proteomes" id="UP000245081"/>
    </source>
</evidence>
<organism evidence="1 2">
    <name type="scientific">Novimethylophilus kurashikiensis</name>
    <dbReference type="NCBI Taxonomy" id="1825523"/>
    <lineage>
        <taxon>Bacteria</taxon>
        <taxon>Pseudomonadati</taxon>
        <taxon>Pseudomonadota</taxon>
        <taxon>Betaproteobacteria</taxon>
        <taxon>Nitrosomonadales</taxon>
        <taxon>Methylophilaceae</taxon>
        <taxon>Novimethylophilus</taxon>
    </lineage>
</organism>
<dbReference type="EMBL" id="BDOQ01000010">
    <property type="protein sequence ID" value="GBG14829.1"/>
    <property type="molecule type" value="Genomic_DNA"/>
</dbReference>
<accession>A0A2R5FAI3</accession>
<proteinExistence type="predicted"/>
<sequence>MPASSKQTNRPKKVPGIIYIANPTKLNDSIKYGKAKESVGVIGKQKSYMTTNKDFAIKMAWNVDDIHSAEREGLAKLRLVAGTDYKGPGREIFPFSVSEAARICAPTTLKKQLSEARELILKKVVLPCGMTAHAALLWMRAHMDDAKVQDRWIALVVELDSFGISFLPPWESATVVGVLEDPKSLFRKLPNFEVYIGVLEPGTDLYLTST</sequence>
<comment type="caution">
    <text evidence="1">The sequence shown here is derived from an EMBL/GenBank/DDBJ whole genome shotgun (WGS) entry which is preliminary data.</text>
</comment>
<reference evidence="1 2" key="1">
    <citation type="journal article" date="2018" name="Environ. Microbiol.">
        <title>Isolation and genomic characterization of Novimethylophilus kurashikiensis gen. nov. sp. nov., a new lanthanide-dependent methylotrophic species of Methylophilaceae.</title>
        <authorList>
            <person name="Lv H."/>
            <person name="Sahin N."/>
            <person name="Tani A."/>
        </authorList>
    </citation>
    <scope>NUCLEOTIDE SEQUENCE [LARGE SCALE GENOMIC DNA]</scope>
    <source>
        <strain evidence="1 2">La2-4</strain>
    </source>
</reference>
<dbReference type="Proteomes" id="UP000245081">
    <property type="component" value="Unassembled WGS sequence"/>
</dbReference>
<dbReference type="AlphaFoldDB" id="A0A2R5FAI3"/>
<name>A0A2R5FAI3_9PROT</name>
<dbReference type="RefSeq" id="WP_146187196.1">
    <property type="nucleotide sequence ID" value="NZ_BDOQ01000010.1"/>
</dbReference>
<keyword evidence="2" id="KW-1185">Reference proteome</keyword>